<keyword evidence="8 9" id="KW-0472">Membrane</keyword>
<evidence type="ECO:0000256" key="1">
    <source>
        <dbReference type="ARBA" id="ARBA00004370"/>
    </source>
</evidence>
<evidence type="ECO:0000256" key="10">
    <source>
        <dbReference type="SAM" id="MobiDB-lite"/>
    </source>
</evidence>
<dbReference type="PROSITE" id="PS01067">
    <property type="entry name" value="SECE_SEC61G"/>
    <property type="match status" value="1"/>
</dbReference>
<reference evidence="11 12" key="1">
    <citation type="journal article" date="2018" name="Environ. Microbiol.">
        <title>Novel energy conservation strategies and behaviour of Pelotomaculum schinkii driving syntrophic propionate catabolism.</title>
        <authorList>
            <person name="Hidalgo-Ahumada C.A.P."/>
            <person name="Nobu M.K."/>
            <person name="Narihiro T."/>
            <person name="Tamaki H."/>
            <person name="Liu W.T."/>
            <person name="Kamagata Y."/>
            <person name="Stams A.J.M."/>
            <person name="Imachi H."/>
            <person name="Sousa D.Z."/>
        </authorList>
    </citation>
    <scope>NUCLEOTIDE SEQUENCE [LARGE SCALE GENOMIC DNA]</scope>
    <source>
        <strain evidence="11 12">MGP</strain>
    </source>
</reference>
<dbReference type="EMBL" id="QFFZ01000070">
    <property type="protein sequence ID" value="TEB08903.1"/>
    <property type="molecule type" value="Genomic_DNA"/>
</dbReference>
<comment type="function">
    <text evidence="9">Essential subunit of the Sec protein translocation channel SecYEG. Clamps together the 2 halves of SecY. May contact the channel plug during translocation.</text>
</comment>
<dbReference type="NCBIfam" id="TIGR00964">
    <property type="entry name" value="secE_bact"/>
    <property type="match status" value="1"/>
</dbReference>
<feature type="compositionally biased region" description="Basic and acidic residues" evidence="10">
    <location>
        <begin position="1"/>
        <end position="27"/>
    </location>
</feature>
<dbReference type="PANTHER" id="PTHR33910">
    <property type="entry name" value="PROTEIN TRANSLOCASE SUBUNIT SECE"/>
    <property type="match status" value="1"/>
</dbReference>
<evidence type="ECO:0000256" key="6">
    <source>
        <dbReference type="ARBA" id="ARBA00022989"/>
    </source>
</evidence>
<dbReference type="InterPro" id="IPR005807">
    <property type="entry name" value="SecE_bac"/>
</dbReference>
<evidence type="ECO:0000256" key="2">
    <source>
        <dbReference type="ARBA" id="ARBA00022448"/>
    </source>
</evidence>
<dbReference type="GO" id="GO:0005886">
    <property type="term" value="C:plasma membrane"/>
    <property type="evidence" value="ECO:0007669"/>
    <property type="project" value="UniProtKB-SubCell"/>
</dbReference>
<dbReference type="HAMAP" id="MF_00422">
    <property type="entry name" value="SecE"/>
    <property type="match status" value="1"/>
</dbReference>
<evidence type="ECO:0000256" key="9">
    <source>
        <dbReference type="HAMAP-Rule" id="MF_00422"/>
    </source>
</evidence>
<dbReference type="GO" id="GO:0008320">
    <property type="term" value="F:protein transmembrane transporter activity"/>
    <property type="evidence" value="ECO:0007669"/>
    <property type="project" value="UniProtKB-UniRule"/>
</dbReference>
<proteinExistence type="inferred from homology"/>
<comment type="caution">
    <text evidence="11">The sequence shown here is derived from an EMBL/GenBank/DDBJ whole genome shotgun (WGS) entry which is preliminary data.</text>
</comment>
<protein>
    <recommendedName>
        <fullName evidence="9">Protein translocase subunit SecE</fullName>
    </recommendedName>
</protein>
<evidence type="ECO:0000256" key="3">
    <source>
        <dbReference type="ARBA" id="ARBA00022475"/>
    </source>
</evidence>
<feature type="transmembrane region" description="Helical" evidence="9">
    <location>
        <begin position="112"/>
        <end position="133"/>
    </location>
</feature>
<evidence type="ECO:0000256" key="7">
    <source>
        <dbReference type="ARBA" id="ARBA00023010"/>
    </source>
</evidence>
<dbReference type="GO" id="GO:0043952">
    <property type="term" value="P:protein transport by the Sec complex"/>
    <property type="evidence" value="ECO:0007669"/>
    <property type="project" value="UniProtKB-UniRule"/>
</dbReference>
<sequence>MVLTKKQDNGNKKKEHGKRETRPKSNEARSFVASDKKAAAHKNTGLKPEKKEFAKKELALIKDKKDIIKKEPTKKEPPVKKEKVNYIELVQKFVKGTLNELKKVHWPTRREIIIYTAVVLVAVAFVGALIWLFDSVLSLILRQIIQR</sequence>
<gene>
    <name evidence="9 11" type="primary">secE</name>
    <name evidence="11" type="ORF">Pmgp_03542</name>
</gene>
<dbReference type="Gene3D" id="1.20.5.1030">
    <property type="entry name" value="Preprotein translocase secy subunit"/>
    <property type="match status" value="1"/>
</dbReference>
<dbReference type="PANTHER" id="PTHR33910:SF1">
    <property type="entry name" value="PROTEIN TRANSLOCASE SUBUNIT SECE"/>
    <property type="match status" value="1"/>
</dbReference>
<evidence type="ECO:0000313" key="12">
    <source>
        <dbReference type="Proteomes" id="UP000297597"/>
    </source>
</evidence>
<evidence type="ECO:0000256" key="4">
    <source>
        <dbReference type="ARBA" id="ARBA00022692"/>
    </source>
</evidence>
<dbReference type="RefSeq" id="WP_134215789.1">
    <property type="nucleotide sequence ID" value="NZ_QFFZ01000070.1"/>
</dbReference>
<keyword evidence="5 9" id="KW-0653">Protein transport</keyword>
<dbReference type="GO" id="GO:0009306">
    <property type="term" value="P:protein secretion"/>
    <property type="evidence" value="ECO:0007669"/>
    <property type="project" value="UniProtKB-UniRule"/>
</dbReference>
<keyword evidence="2 9" id="KW-0813">Transport</keyword>
<dbReference type="Proteomes" id="UP000297597">
    <property type="component" value="Unassembled WGS sequence"/>
</dbReference>
<evidence type="ECO:0000256" key="8">
    <source>
        <dbReference type="ARBA" id="ARBA00023136"/>
    </source>
</evidence>
<name>A0A4Y7RJ95_9FIRM</name>
<dbReference type="InterPro" id="IPR038379">
    <property type="entry name" value="SecE_sf"/>
</dbReference>
<dbReference type="GO" id="GO:0065002">
    <property type="term" value="P:intracellular protein transmembrane transport"/>
    <property type="evidence" value="ECO:0007669"/>
    <property type="project" value="UniProtKB-UniRule"/>
</dbReference>
<accession>A0A4Y7RJ95</accession>
<dbReference type="OrthoDB" id="9799073at2"/>
<organism evidence="11 12">
    <name type="scientific">Pelotomaculum propionicicum</name>
    <dbReference type="NCBI Taxonomy" id="258475"/>
    <lineage>
        <taxon>Bacteria</taxon>
        <taxon>Bacillati</taxon>
        <taxon>Bacillota</taxon>
        <taxon>Clostridia</taxon>
        <taxon>Eubacteriales</taxon>
        <taxon>Desulfotomaculaceae</taxon>
        <taxon>Pelotomaculum</taxon>
    </lineage>
</organism>
<keyword evidence="6 9" id="KW-1133">Transmembrane helix</keyword>
<comment type="similarity">
    <text evidence="9">Belongs to the SecE/SEC61-gamma family.</text>
</comment>
<dbReference type="GO" id="GO:0006605">
    <property type="term" value="P:protein targeting"/>
    <property type="evidence" value="ECO:0007669"/>
    <property type="project" value="UniProtKB-UniRule"/>
</dbReference>
<keyword evidence="12" id="KW-1185">Reference proteome</keyword>
<keyword evidence="3 9" id="KW-1003">Cell membrane</keyword>
<feature type="region of interest" description="Disordered" evidence="10">
    <location>
        <begin position="1"/>
        <end position="51"/>
    </location>
</feature>
<comment type="subcellular location">
    <subcellularLocation>
        <location evidence="9">Cell membrane</location>
        <topology evidence="9">Single-pass membrane protein</topology>
    </subcellularLocation>
    <subcellularLocation>
        <location evidence="1">Membrane</location>
    </subcellularLocation>
</comment>
<dbReference type="Pfam" id="PF00584">
    <property type="entry name" value="SecE"/>
    <property type="match status" value="1"/>
</dbReference>
<comment type="subunit">
    <text evidence="9">Component of the Sec protein translocase complex. Heterotrimer consisting of SecY, SecE and SecG subunits. The heterotrimers can form oligomers, although 1 heterotrimer is thought to be able to translocate proteins. Interacts with the ribosome. Interacts with SecDF, and other proteins may be involved. Interacts with SecA.</text>
</comment>
<keyword evidence="4 9" id="KW-0812">Transmembrane</keyword>
<dbReference type="InterPro" id="IPR001901">
    <property type="entry name" value="Translocase_SecE/Sec61-g"/>
</dbReference>
<evidence type="ECO:0000256" key="5">
    <source>
        <dbReference type="ARBA" id="ARBA00022927"/>
    </source>
</evidence>
<dbReference type="AlphaFoldDB" id="A0A4Y7RJ95"/>
<evidence type="ECO:0000313" key="11">
    <source>
        <dbReference type="EMBL" id="TEB08903.1"/>
    </source>
</evidence>
<keyword evidence="7 9" id="KW-0811">Translocation</keyword>